<feature type="transmembrane region" description="Helical" evidence="1">
    <location>
        <begin position="180"/>
        <end position="200"/>
    </location>
</feature>
<accession>A0A9P6IZN9</accession>
<name>A0A9P6IZN9_MORAP</name>
<evidence type="ECO:0000313" key="2">
    <source>
        <dbReference type="EMBL" id="KAF9955550.1"/>
    </source>
</evidence>
<keyword evidence="1" id="KW-0472">Membrane</keyword>
<gene>
    <name evidence="2" type="ORF">BGZ70_010189</name>
</gene>
<dbReference type="OrthoDB" id="2421524at2759"/>
<feature type="transmembrane region" description="Helical" evidence="1">
    <location>
        <begin position="105"/>
        <end position="129"/>
    </location>
</feature>
<feature type="transmembrane region" description="Helical" evidence="1">
    <location>
        <begin position="21"/>
        <end position="43"/>
    </location>
</feature>
<evidence type="ECO:0000256" key="1">
    <source>
        <dbReference type="SAM" id="Phobius"/>
    </source>
</evidence>
<keyword evidence="3" id="KW-1185">Reference proteome</keyword>
<keyword evidence="1" id="KW-0812">Transmembrane</keyword>
<dbReference type="Proteomes" id="UP000738359">
    <property type="component" value="Unassembled WGS sequence"/>
</dbReference>
<proteinExistence type="predicted"/>
<comment type="caution">
    <text evidence="2">The sequence shown here is derived from an EMBL/GenBank/DDBJ whole genome shotgun (WGS) entry which is preliminary data.</text>
</comment>
<sequence>MATQLAPSKRRKFLMGYRRSLIALAMIMLALDCATIGLFASLMNSGYDYPGYDYLHGIAIDKADYILLLTADLLTIVFFALLIFRPQGFALFNKLSSRVLRSCRVFYSLGLTVLVLYEPAVELDMLMVFKDELSHMRFRGAPDVAHEVYMDYVFCGGKYTPASALARTNQQYCQVARSRWFLGFLLSALVLIELALSFWARDSNVQWEQDGTLEARTEEYKAMIESEA</sequence>
<feature type="transmembrane region" description="Helical" evidence="1">
    <location>
        <begin position="63"/>
        <end position="84"/>
    </location>
</feature>
<keyword evidence="1" id="KW-1133">Transmembrane helix</keyword>
<evidence type="ECO:0000313" key="3">
    <source>
        <dbReference type="Proteomes" id="UP000738359"/>
    </source>
</evidence>
<reference evidence="2" key="1">
    <citation type="journal article" date="2020" name="Fungal Divers.">
        <title>Resolving the Mortierellaceae phylogeny through synthesis of multi-gene phylogenetics and phylogenomics.</title>
        <authorList>
            <person name="Vandepol N."/>
            <person name="Liber J."/>
            <person name="Desiro A."/>
            <person name="Na H."/>
            <person name="Kennedy M."/>
            <person name="Barry K."/>
            <person name="Grigoriev I.V."/>
            <person name="Miller A.N."/>
            <person name="O'Donnell K."/>
            <person name="Stajich J.E."/>
            <person name="Bonito G."/>
        </authorList>
    </citation>
    <scope>NUCLEOTIDE SEQUENCE</scope>
    <source>
        <strain evidence="2">CK1249</strain>
    </source>
</reference>
<organism evidence="2 3">
    <name type="scientific">Mortierella alpina</name>
    <name type="common">Oleaginous fungus</name>
    <name type="synonym">Mortierella renispora</name>
    <dbReference type="NCBI Taxonomy" id="64518"/>
    <lineage>
        <taxon>Eukaryota</taxon>
        <taxon>Fungi</taxon>
        <taxon>Fungi incertae sedis</taxon>
        <taxon>Mucoromycota</taxon>
        <taxon>Mortierellomycotina</taxon>
        <taxon>Mortierellomycetes</taxon>
        <taxon>Mortierellales</taxon>
        <taxon>Mortierellaceae</taxon>
        <taxon>Mortierella</taxon>
    </lineage>
</organism>
<dbReference type="EMBL" id="JAAAHY010000898">
    <property type="protein sequence ID" value="KAF9955550.1"/>
    <property type="molecule type" value="Genomic_DNA"/>
</dbReference>
<protein>
    <submittedName>
        <fullName evidence="2">Uncharacterized protein</fullName>
    </submittedName>
</protein>
<dbReference type="AlphaFoldDB" id="A0A9P6IZN9"/>